<dbReference type="EMBL" id="JAVRHM010000021">
    <property type="protein sequence ID" value="MDT0691254.1"/>
    <property type="molecule type" value="Genomic_DNA"/>
</dbReference>
<gene>
    <name evidence="1" type="ORF">RM549_15770</name>
</gene>
<dbReference type="Proteomes" id="UP001261624">
    <property type="component" value="Unassembled WGS sequence"/>
</dbReference>
<protein>
    <submittedName>
        <fullName evidence="1">Uncharacterized protein</fullName>
    </submittedName>
</protein>
<evidence type="ECO:0000313" key="1">
    <source>
        <dbReference type="EMBL" id="MDT0691254.1"/>
    </source>
</evidence>
<sequence>MILHLKEYVDRLKNFSQKLDNFSILTEQPWVTNFGSETDRCIYIFRQKENQLLISTNGKVKKGNWDYLPSLNSLLIEHDDETILFSQGFFDNSIMILRRDGTDDYQLFVNENKIESTIEKLLQKTEQDYLSKNGIKTDGTVRQLSEKIVNFLAKCGEVKIHTRKVQGYEIGDKILINGNIPCDGKIELSDKEYVVVENGLIEYIS</sequence>
<dbReference type="RefSeq" id="WP_311686570.1">
    <property type="nucleotide sequence ID" value="NZ_JAVRHM010000021.1"/>
</dbReference>
<evidence type="ECO:0000313" key="2">
    <source>
        <dbReference type="Proteomes" id="UP001261624"/>
    </source>
</evidence>
<accession>A0ABU3E5K0</accession>
<name>A0ABU3E5K0_9FLAO</name>
<reference evidence="1 2" key="1">
    <citation type="submission" date="2023-09" db="EMBL/GenBank/DDBJ databases">
        <authorList>
            <person name="Rey-Velasco X."/>
        </authorList>
    </citation>
    <scope>NUCLEOTIDE SEQUENCE [LARGE SCALE GENOMIC DNA]</scope>
    <source>
        <strain evidence="1 2">F188</strain>
    </source>
</reference>
<comment type="caution">
    <text evidence="1">The sequence shown here is derived from an EMBL/GenBank/DDBJ whole genome shotgun (WGS) entry which is preliminary data.</text>
</comment>
<keyword evidence="2" id="KW-1185">Reference proteome</keyword>
<proteinExistence type="predicted"/>
<organism evidence="1 2">
    <name type="scientific">Autumnicola patrickiae</name>
    <dbReference type="NCBI Taxonomy" id="3075591"/>
    <lineage>
        <taxon>Bacteria</taxon>
        <taxon>Pseudomonadati</taxon>
        <taxon>Bacteroidota</taxon>
        <taxon>Flavobacteriia</taxon>
        <taxon>Flavobacteriales</taxon>
        <taxon>Flavobacteriaceae</taxon>
        <taxon>Autumnicola</taxon>
    </lineage>
</organism>